<keyword evidence="2" id="KW-0472">Membrane</keyword>
<feature type="compositionally biased region" description="Basic and acidic residues" evidence="1">
    <location>
        <begin position="1"/>
        <end position="11"/>
    </location>
</feature>
<organism evidence="3 4">
    <name type="scientific">Candidozyma pseudohaemuli</name>
    <dbReference type="NCBI Taxonomy" id="418784"/>
    <lineage>
        <taxon>Eukaryota</taxon>
        <taxon>Fungi</taxon>
        <taxon>Dikarya</taxon>
        <taxon>Ascomycota</taxon>
        <taxon>Saccharomycotina</taxon>
        <taxon>Pichiomycetes</taxon>
        <taxon>Metschnikowiaceae</taxon>
        <taxon>Candidozyma</taxon>
    </lineage>
</organism>
<name>A0A2P7YRW0_9ASCO</name>
<dbReference type="RefSeq" id="XP_024713923.1">
    <property type="nucleotide sequence ID" value="XM_024857997.1"/>
</dbReference>
<accession>A0A2P7YRW0</accession>
<dbReference type="AlphaFoldDB" id="A0A2P7YRW0"/>
<proteinExistence type="predicted"/>
<evidence type="ECO:0000313" key="3">
    <source>
        <dbReference type="EMBL" id="PSK38691.1"/>
    </source>
</evidence>
<comment type="caution">
    <text evidence="3">The sequence shown here is derived from an EMBL/GenBank/DDBJ whole genome shotgun (WGS) entry which is preliminary data.</text>
</comment>
<protein>
    <submittedName>
        <fullName evidence="3">Uncharacterized protein</fullName>
    </submittedName>
</protein>
<gene>
    <name evidence="3" type="ORF">C7M61_002630</name>
</gene>
<evidence type="ECO:0000256" key="2">
    <source>
        <dbReference type="SAM" id="Phobius"/>
    </source>
</evidence>
<dbReference type="EMBL" id="PYFQ01000005">
    <property type="protein sequence ID" value="PSK38691.1"/>
    <property type="molecule type" value="Genomic_DNA"/>
</dbReference>
<evidence type="ECO:0000256" key="1">
    <source>
        <dbReference type="SAM" id="MobiDB-lite"/>
    </source>
</evidence>
<reference evidence="3 4" key="1">
    <citation type="submission" date="2018-03" db="EMBL/GenBank/DDBJ databases">
        <title>Candida pseudohaemulonii genome assembly and annotation.</title>
        <authorList>
            <person name="Munoz J.F."/>
            <person name="Gade L.G."/>
            <person name="Chow N.A."/>
            <person name="Litvintseva A.P."/>
            <person name="Loparev V.N."/>
            <person name="Cuomo C.A."/>
        </authorList>
    </citation>
    <scope>NUCLEOTIDE SEQUENCE [LARGE SCALE GENOMIC DNA]</scope>
    <source>
        <strain evidence="3 4">B12108</strain>
    </source>
</reference>
<dbReference type="VEuPathDB" id="FungiDB:C7M61_002630"/>
<dbReference type="Proteomes" id="UP000241107">
    <property type="component" value="Unassembled WGS sequence"/>
</dbReference>
<feature type="transmembrane region" description="Helical" evidence="2">
    <location>
        <begin position="348"/>
        <end position="369"/>
    </location>
</feature>
<evidence type="ECO:0000313" key="4">
    <source>
        <dbReference type="Proteomes" id="UP000241107"/>
    </source>
</evidence>
<keyword evidence="2" id="KW-0812">Transmembrane</keyword>
<keyword evidence="4" id="KW-1185">Reference proteome</keyword>
<dbReference type="GeneID" id="36566019"/>
<keyword evidence="2" id="KW-1133">Transmembrane helix</keyword>
<feature type="transmembrane region" description="Helical" evidence="2">
    <location>
        <begin position="282"/>
        <end position="302"/>
    </location>
</feature>
<feature type="region of interest" description="Disordered" evidence="1">
    <location>
        <begin position="1"/>
        <end position="34"/>
    </location>
</feature>
<feature type="compositionally biased region" description="Polar residues" evidence="1">
    <location>
        <begin position="12"/>
        <end position="28"/>
    </location>
</feature>
<sequence length="387" mass="43115">MNTQDRIEEKSAASQNDPSPNAHNQSDPATKAEPPTPWLALININSTTQSGILSFAFAYTLIKLGFLLFPIVNTALFTAEVDRSILTQINNAIEKAGSAENDQFLLPEKWPHAVYKQGFNGLCRTNDGSRTVCYYGTNTVELFMHDIALQIAEYNGIYCLSAFKDNFLKLMKLGLDIRDNLASLVPETWPHATYTQTLQGFQGFCRTSDDTVVCYPGFNAFESFMSDIALQIADYNKMEDPSAFKIEFLDTLGKVKLDVESRGSKLTFNGRINRPDHLFTPFLHVIKALLLIELLILSFCLLYGTNKNLVWLSALSLFNGCGIVGAIVILEEDWYHLDPFFVSWQAPPLLFCFVANVLILFGSTITVIVSASQKAEKKVGASQSKRS</sequence>
<feature type="transmembrane region" description="Helical" evidence="2">
    <location>
        <begin position="309"/>
        <end position="328"/>
    </location>
</feature>